<evidence type="ECO:0000256" key="2">
    <source>
        <dbReference type="ARBA" id="ARBA00010742"/>
    </source>
</evidence>
<dbReference type="RefSeq" id="WP_038193200.1">
    <property type="nucleotide sequence ID" value="NZ_JRWP01000059.1"/>
</dbReference>
<protein>
    <submittedName>
        <fullName evidence="5">ABC transporter substrate-binding protein</fullName>
    </submittedName>
</protein>
<dbReference type="AlphaFoldDB" id="A0A0A5HRJ6"/>
<dbReference type="SMART" id="SM00062">
    <property type="entry name" value="PBPb"/>
    <property type="match status" value="1"/>
</dbReference>
<sequence>MKIVSVVAFLVVLAASSWWLIEEQPSPHGLAETSVKVAVSLTPLSTPFFIAQEQGFFAKHGLDVEIMPCKGGVKCAHLLQEDKVDYATASETVALFNRYHHSNVSILSSFVRSSNDLKLLALEANNISKLSDLAGKKVGIVKSSSSEFYFDLLLITHALQDLQVERVYIQPDELVAALLSYQVDAISIWEPYGYRATLVSASPLVNLGTEGVYQLSFNLLSKSVRGEGRKEQDRLLLLALSDAIEWIEANPDDSIDLISQELGILPQQVNWAWNDYVFELTNDYSLLSNLQLQARWASERNILEGDPVDVRALVDYQLLGTVD</sequence>
<evidence type="ECO:0000256" key="1">
    <source>
        <dbReference type="ARBA" id="ARBA00004418"/>
    </source>
</evidence>
<reference evidence="5 6" key="1">
    <citation type="submission" date="2014-10" db="EMBL/GenBank/DDBJ databases">
        <title>Genome sequencing of Vibrio sinaloensis T08.</title>
        <authorList>
            <person name="Chan K.-G."/>
            <person name="Mohamad N.I."/>
        </authorList>
    </citation>
    <scope>NUCLEOTIDE SEQUENCE [LARGE SCALE GENOMIC DNA]</scope>
    <source>
        <strain evidence="5 6">T08</strain>
    </source>
</reference>
<dbReference type="Proteomes" id="UP000030451">
    <property type="component" value="Unassembled WGS sequence"/>
</dbReference>
<dbReference type="EMBL" id="JRWP01000059">
    <property type="protein sequence ID" value="KGY06945.1"/>
    <property type="molecule type" value="Genomic_DNA"/>
</dbReference>
<feature type="domain" description="Solute-binding protein family 3/N-terminal" evidence="4">
    <location>
        <begin position="34"/>
        <end position="250"/>
    </location>
</feature>
<evidence type="ECO:0000313" key="6">
    <source>
        <dbReference type="Proteomes" id="UP000030451"/>
    </source>
</evidence>
<keyword evidence="3" id="KW-0732">Signal</keyword>
<evidence type="ECO:0000259" key="4">
    <source>
        <dbReference type="SMART" id="SM00062"/>
    </source>
</evidence>
<dbReference type="PANTHER" id="PTHR30024:SF47">
    <property type="entry name" value="TAURINE-BINDING PERIPLASMIC PROTEIN"/>
    <property type="match status" value="1"/>
</dbReference>
<dbReference type="OrthoDB" id="6212007at2"/>
<comment type="caution">
    <text evidence="5">The sequence shown here is derived from an EMBL/GenBank/DDBJ whole genome shotgun (WGS) entry which is preliminary data.</text>
</comment>
<evidence type="ECO:0000313" key="5">
    <source>
        <dbReference type="EMBL" id="KGY06945.1"/>
    </source>
</evidence>
<accession>A0A0A5HRJ6</accession>
<gene>
    <name evidence="5" type="ORF">NM06_19665</name>
</gene>
<dbReference type="GO" id="GO:0042597">
    <property type="term" value="C:periplasmic space"/>
    <property type="evidence" value="ECO:0007669"/>
    <property type="project" value="UniProtKB-SubCell"/>
</dbReference>
<name>A0A0A5HRJ6_PHOS4</name>
<dbReference type="Pfam" id="PF09084">
    <property type="entry name" value="NMT1"/>
    <property type="match status" value="1"/>
</dbReference>
<proteinExistence type="inferred from homology"/>
<evidence type="ECO:0000256" key="3">
    <source>
        <dbReference type="ARBA" id="ARBA00022729"/>
    </source>
</evidence>
<comment type="similarity">
    <text evidence="2">Belongs to the bacterial solute-binding protein SsuA/TauA family.</text>
</comment>
<dbReference type="Gene3D" id="3.40.190.10">
    <property type="entry name" value="Periplasmic binding protein-like II"/>
    <property type="match status" value="3"/>
</dbReference>
<dbReference type="InterPro" id="IPR015168">
    <property type="entry name" value="SsuA/THI5"/>
</dbReference>
<organism evidence="5 6">
    <name type="scientific">Photobacterium sp. (strain ATCC 43367)</name>
    <dbReference type="NCBI Taxonomy" id="379097"/>
    <lineage>
        <taxon>Bacteria</taxon>
        <taxon>Pseudomonadati</taxon>
        <taxon>Pseudomonadota</taxon>
        <taxon>Gammaproteobacteria</taxon>
        <taxon>Vibrionales</taxon>
        <taxon>Vibrionaceae</taxon>
        <taxon>Vibrio</taxon>
        <taxon>Vibrio oreintalis group</taxon>
    </lineage>
</organism>
<dbReference type="STRING" id="379097.SE23_02955"/>
<dbReference type="PROSITE" id="PS51450">
    <property type="entry name" value="LRR"/>
    <property type="match status" value="1"/>
</dbReference>
<dbReference type="GO" id="GO:0042918">
    <property type="term" value="P:alkanesulfonate transmembrane transport"/>
    <property type="evidence" value="ECO:0007669"/>
    <property type="project" value="TreeGrafter"/>
</dbReference>
<dbReference type="InterPro" id="IPR001638">
    <property type="entry name" value="Solute-binding_3/MltF_N"/>
</dbReference>
<dbReference type="InterPro" id="IPR001611">
    <property type="entry name" value="Leu-rich_rpt"/>
</dbReference>
<dbReference type="SUPFAM" id="SSF53850">
    <property type="entry name" value="Periplasmic binding protein-like II"/>
    <property type="match status" value="1"/>
</dbReference>
<comment type="subcellular location">
    <subcellularLocation>
        <location evidence="1">Periplasm</location>
    </subcellularLocation>
</comment>
<dbReference type="PANTHER" id="PTHR30024">
    <property type="entry name" value="ALIPHATIC SULFONATES-BINDING PROTEIN-RELATED"/>
    <property type="match status" value="1"/>
</dbReference>